<sequence length="441" mass="51069">MLSLNGVNVLSQNGDNNATSTYSNYYNSNFLGNINNVLLNQNESITNNVLPSFGALSLDSSNVRTLNQRVVVFNGESLDSLIEILENIYSRSKKIAAYKKVTYNSGDIIVVGFYQKSKVNIIVNQILSIYCNRNSSILRVEYLYDERLAVKLNSVFEFEVLQEIYADIYFLIISNNASIDEKSTISQFAAQFGPIETFQIVCSFPWIYHCRYDSILSAFEAKKFSQVNIEGLQFITKPTIIEIVQLFKKEETQNIWNYVKLFNPQLLGNEQWKKFDILKNKRLATSLSLKNVPKENQINIEDINNGFDIRTTIMIRNIPNQMTYNELKTIIDKSCQKCYNFLYLRFDFESLLNVGYAFINFTNPKDIICLYQDIVGKRWGFQYSKKVCEIAYAKVQGFMNLVKKFQSSKVMNCDAEFRPRLFYTDGPLRGEEFEFSQIRLP</sequence>
<name>A0ACB5TF24_CANBO</name>
<accession>A0ACB5TF24</accession>
<gene>
    <name evidence="1" type="ORF">Cboi01_000037400</name>
</gene>
<reference evidence="1" key="1">
    <citation type="submission" date="2023-04" db="EMBL/GenBank/DDBJ databases">
        <title>Candida boidinii NBRC 1967.</title>
        <authorList>
            <person name="Ichikawa N."/>
            <person name="Sato H."/>
            <person name="Tonouchi N."/>
        </authorList>
    </citation>
    <scope>NUCLEOTIDE SEQUENCE</scope>
    <source>
        <strain evidence="1">NBRC 1967</strain>
    </source>
</reference>
<proteinExistence type="predicted"/>
<evidence type="ECO:0000313" key="1">
    <source>
        <dbReference type="EMBL" id="GME87447.1"/>
    </source>
</evidence>
<evidence type="ECO:0000313" key="2">
    <source>
        <dbReference type="Proteomes" id="UP001165101"/>
    </source>
</evidence>
<comment type="caution">
    <text evidence="1">The sequence shown here is derived from an EMBL/GenBank/DDBJ whole genome shotgun (WGS) entry which is preliminary data.</text>
</comment>
<dbReference type="EMBL" id="BSXV01000095">
    <property type="protein sequence ID" value="GME87447.1"/>
    <property type="molecule type" value="Genomic_DNA"/>
</dbReference>
<keyword evidence="2" id="KW-1185">Reference proteome</keyword>
<organism evidence="1 2">
    <name type="scientific">Candida boidinii</name>
    <name type="common">Yeast</name>
    <dbReference type="NCBI Taxonomy" id="5477"/>
    <lineage>
        <taxon>Eukaryota</taxon>
        <taxon>Fungi</taxon>
        <taxon>Dikarya</taxon>
        <taxon>Ascomycota</taxon>
        <taxon>Saccharomycotina</taxon>
        <taxon>Pichiomycetes</taxon>
        <taxon>Pichiales</taxon>
        <taxon>Pichiaceae</taxon>
        <taxon>Ogataea</taxon>
        <taxon>Ogataea/Candida clade</taxon>
    </lineage>
</organism>
<dbReference type="Proteomes" id="UP001165101">
    <property type="component" value="Unassembled WGS sequence"/>
</dbReference>
<protein>
    <submittedName>
        <fullName evidence="1">Unnamed protein product</fullName>
    </submittedName>
</protein>